<proteinExistence type="predicted"/>
<protein>
    <recommendedName>
        <fullName evidence="2">Magnetosome protein MamS/MamX domain-containing protein</fullName>
    </recommendedName>
</protein>
<name>A0A7V4G830_9BACT</name>
<reference evidence="3" key="1">
    <citation type="journal article" date="2020" name="mSystems">
        <title>Genome- and Community-Level Interaction Insights into Carbon Utilization and Element Cycling Functions of Hydrothermarchaeota in Hydrothermal Sediment.</title>
        <authorList>
            <person name="Zhou Z."/>
            <person name="Liu Y."/>
            <person name="Xu W."/>
            <person name="Pan J."/>
            <person name="Luo Z.H."/>
            <person name="Li M."/>
        </authorList>
    </citation>
    <scope>NUCLEOTIDE SEQUENCE [LARGE SCALE GENOMIC DNA]</scope>
    <source>
        <strain evidence="3">SpSt-548</strain>
    </source>
</reference>
<dbReference type="AlphaFoldDB" id="A0A7V4G830"/>
<feature type="domain" description="Magnetosome protein MamS/MamX" evidence="2">
    <location>
        <begin position="43"/>
        <end position="121"/>
    </location>
</feature>
<dbReference type="Pfam" id="PF26390">
    <property type="entry name" value="MamS_MamX"/>
    <property type="match status" value="1"/>
</dbReference>
<feature type="signal peptide" evidence="1">
    <location>
        <begin position="1"/>
        <end position="24"/>
    </location>
</feature>
<evidence type="ECO:0000259" key="2">
    <source>
        <dbReference type="Pfam" id="PF26390"/>
    </source>
</evidence>
<sequence>MTKLRASILAALMLGSLMGPGASAWAQKGTRLHYSTLFNPGTIGTISGEVVRVEQVISGNGADYCVHAILATPRGQITAILAPKSYMQEKGLAIAPQDRVVITGSFLAISGKPFILAMELSGDRTMKLRRADGRPAWAVGEDWHVRPNPRKMSATVPAPAAAP</sequence>
<dbReference type="EMBL" id="DSXI01000257">
    <property type="protein sequence ID" value="HGS04976.1"/>
    <property type="molecule type" value="Genomic_DNA"/>
</dbReference>
<comment type="caution">
    <text evidence="3">The sequence shown here is derived from an EMBL/GenBank/DDBJ whole genome shotgun (WGS) entry which is preliminary data.</text>
</comment>
<organism evidence="3">
    <name type="scientific">Desulfobacca acetoxidans</name>
    <dbReference type="NCBI Taxonomy" id="60893"/>
    <lineage>
        <taxon>Bacteria</taxon>
        <taxon>Pseudomonadati</taxon>
        <taxon>Thermodesulfobacteriota</taxon>
        <taxon>Desulfobaccia</taxon>
        <taxon>Desulfobaccales</taxon>
        <taxon>Desulfobaccaceae</taxon>
        <taxon>Desulfobacca</taxon>
    </lineage>
</organism>
<feature type="chain" id="PRO_5030751602" description="Magnetosome protein MamS/MamX domain-containing protein" evidence="1">
    <location>
        <begin position="25"/>
        <end position="163"/>
    </location>
</feature>
<evidence type="ECO:0000256" key="1">
    <source>
        <dbReference type="SAM" id="SignalP"/>
    </source>
</evidence>
<accession>A0A7V4G830</accession>
<keyword evidence="1" id="KW-0732">Signal</keyword>
<dbReference type="InterPro" id="IPR058837">
    <property type="entry name" value="MamS_MamX_dom"/>
</dbReference>
<evidence type="ECO:0000313" key="3">
    <source>
        <dbReference type="EMBL" id="HGS04976.1"/>
    </source>
</evidence>
<gene>
    <name evidence="3" type="ORF">ENT08_04445</name>
</gene>